<feature type="compositionally biased region" description="Acidic residues" evidence="5">
    <location>
        <begin position="1297"/>
        <end position="1309"/>
    </location>
</feature>
<dbReference type="PANTHER" id="PTHR44533:SF4">
    <property type="entry name" value="DEAD_H RNA HELICASE, PUTATIVE-RELATED"/>
    <property type="match status" value="1"/>
</dbReference>
<dbReference type="Pfam" id="PF01498">
    <property type="entry name" value="HTH_Tnp_Tc3_2"/>
    <property type="match status" value="1"/>
</dbReference>
<dbReference type="SUPFAM" id="SSF52540">
    <property type="entry name" value="P-loop containing nucleoside triphosphate hydrolases"/>
    <property type="match status" value="2"/>
</dbReference>
<sequence>MENDVETFLNYLLDTETTSEITFNENIHKNNELFDLRYLQDWKISVDRKLDQVHHNIIASTSDKVDGSQKSESDGFEDDLLSSSSDDDEENQDKKTFHKGQSCEQTENVDEVDQCIRLLELLWCCQQQYPHFSNLYFHSLGRCIKHKNEKIVVVALQQIVSHLSENIVDTNERQRHISCLPSDMSDPTIPASYQPYFDKIRSLLLTNNTEQTMISLISFDDIDIVYPYRARFLDVHREFRDSIHYFIDADSLLLSIAHHINVDLITYNGNTLHVIFIIERILLTLFNQSHQCNYTLLFFDCHYQLYQQEHCILSLLRSCLIAHLSKNTDHRGTTKVRQFSSWLDDKYVQFALDEKPMFIFYHDMAGFDMKDCCLLSENVRKRLAVLYRLFGNYHQYKIKCHLYLMNKLILTETTVQCFEIQFRREFPTSSLVKIVELVSNRSITITKERKDQSEYEKFCLHISQPDIRLFLYLKAIVELIDNTNEQELVQILCPLLTLHVALLMRLSLLDRHLPSSFSSIIFSPKLSQMIAQFQENLSLSVSSEVLSLSWSKVADLFDGRLFAFTLYQLSSSNIRFDSTTYDIVRQSLSILNLPFSDDLFQNVIKRMIQLDLVDFSKESSVIIEQTATHRKVAKISNQFTDALLQPILLSNKTPTFEWVTPNEIQTIRYEGMIIVLLSCYTYYTLYGKSLTSRDIKDNQLQIFLPPSSKHLPDNEGHSVSRSNSPSSASAGRKKQQYENQPKRNLPKKKDIFTEANKKRLEDEEIREETNKLVNVEAGLKQIPSDNYSDAIDLIDKSLPNLETSTIRLKLLKSKFRLQRNYQRLLKQKNILTIEERSKLELLQIGLFATMTEMVHLENVQDAFNEKRKYMEELVDNSTIDREKWYRFQMEKINSRLPRREQGIEDDRVAPEFIPDRWQVDFLNAVDSEQSIIIVAPTASGKTYASYYAMKKTLNNYPNGICVYVAPTKALVNQVAATVYSKFGAIFGLFTRDYRVNMDKCRILITVPPCLKILLLSPDRQPWCQKIRYCIFDEIHCMSGELGSDVWEKTMLLINCPMIGLSATVNNGEDFAKRLADLNKYVYSNGQLHPIHPIGLMNAKQMVTHGLPKDFSLSPCETLQLKDTMQNVLEGKEELPCGDTSGNPIPTLSEYFSPDWIIERHKCNKYSSLVSNQFKDLIKNQQNSTIESIAQSLNSINSNAFSYPEVKPISSLIVEFVLTLQKQNLLPCIVFMDNRKLCEKLADSVTRHFEKVEEELRRTKYKREIEAIQIHQEQIEKAQKSAKAKKSGKTARKRGNDESTESSQQEEEDQSQNKLSDYEYNLLHGILEECTLANRRGCDQEIVSKLLKRASKYNKRLIRYMNRGVAYHHAELNNKERVAVEALFRNRYVQIIFSTSTLALGIHMPTKTVAFVNDSIYLDALQYRQSSGRAGRRGFDIQGHIVFIDIPISKIRHLTISAIPDIHAHFPTSVTFFMCLLHLYSNAEDTKDAMNRALIALECPFMRQSPIKHHLIDLQTRYHCLHTLDFLHRLNLINGEGDLMGLAGLLIHLYYFEPSNILLVYLMDTKLFHLLNRDIDIVNVLACLFTNIPWFVTHQQFENLESRRRQEMFNSKLFLPTMLTEFSERVQTYNSIVKDVYGFYIENVIRHLGLLYHNQEQILPFSNVSFFQSSDYDNGTFEYNLHHHYSQQSQNPSISPFTAPSALTHEKFMSNYNPTVSSWDLAYDLDLSPRIVPFVDIDARDHTNSAYYLNSYAVDFFNHGSEASIIKENQINPGSLQHRAGNGRRRKIGAKCSRALGQFIRRNNEVTLHELAEKLRNQCKLTVSTSTISRHLHCLQYDNCLPLNTPMLTPEHKERRVQWAKQHLNDIWESTVFTDESTFQLFRNTIRRWSKNPKEEKKRIPKNRQKVHVWGSISFHGKVGFHSFQNIMDSDYYIEILENNLISNAKRQFNNKWRLQQDNDPKHRSAKTETWLAANVPVIMNWPSNSPDLNPIENMWNIIKHRIEKRKPTNINELKTFIDEEWKNIEKDDICQDDIRLFLYLKAIAKLINNTKDQELVQLLCPLFILHVALLIRLSLLDRHLPSSFPSIIFSPMLSQMIAQFQQYLSSNLSSQVSSLSWSKVADLFDGHLFAFTLYRLSSSSSNIRFDSKTYEIVRESLSILNIPFSDDLFQNVVNQMIQLNVVDFSRSTLEQSSIIVERIETHRKITKISNRFINTLLQPIFSSNNTSTFEWVTPNDIPATRYEGRHHWHVYKEVGDEVSRIRGDDAQYIQRKKNPRFRGQQKQQYYTYFTLYGKSLTSRDIKDNQMQIFLPTTFTSLPDNEENSIERSDSPSSASDSKKKQQHKKQPNKIQLKKSEIIIKENTERKMNKCMDDETHERTNVEVRLKQIPTDNYSDAIDLIDERLPNFKTSTIRLELLKKKFDLQRKYLRSLKKKHSLTIEEKSKLELLQIGFFATMTEIVHLENVEDVFAEKRKYMEDLVDDSVLDREKWYRFQMEKINSRLPRREQGIRDSRVAADFIPDGWQVEFLNAVDAEQSIIIVAPTASGKTYASYYAMKHVLENEDNPNGICVYVAPTKALVNQVAATIYSKFGPIFGLFTRDYRVKVDECRILVTVPHCLEILLLSPNYQRWCQRIQYCIFDEIHCMSGELGSDVWEKTMLLINCPMIGLSATVNNGKDLCQWIQHVEKQRSELYETLEPRQVCLILHHERLADLNKYLYSNRQLHPIHPIGLMNAKQIITRGLPKDFSLSPNETLRLKDAMQNVLGQTGEPVCEDTSRKPIPTLSEYFSTDWIIERCKCNNYSSLVSDQFNHLITNQQNSAIDSIVQSINSVSSNDFSYPEQKSISTVIVEFVLTLKEKNLLPCITFMDNRRLCEKLAESVTQYLEEVENELRRTKYKRQIEVLEERLTQFEKAQKSAKEKKKVKTPGKCSNSKSSELKEMEEEDDRVQYQLSGHEQNLLYGILDEGTLANRRGCDQELVSKLLKRASRYNQRLVRYMKRGVAYHHAELNNKERVAVEALFRNRYVQIIFSTSTLALGIHMPTKTVAFVKDSIFLDALQYRQSSGRAGRRGFDIQGHVVFINIPISKICHLTISAIPDIHSHFPTSVTFFMRLLHLYSNAKNKKDAMNRSLITLECPFIKQSRIKYHLIDVQTRYHCLHTLDFLHRLNLINGEGDLIGLAGLLTHLHYFEPANILLVYLMDTQLFHELNHDIDIVNVLARLFTNIPWLVTHKQFENLVSKRRQQMFNSKLFLSKMLINFSERVQTYNSIVKDVYGFYIENVIRHLRSLIDNDNQEQILPFSNISFSQLSDYDNGTFEYTLHHHYSQQTLNPSISPFSAPSGLTHEKFMSNYNPTVGSWDLAYDVDLSTRIVPFIDIDIRDHTNSAYYLNSYAVDFFNHGSEASLILENQINPGETNNLLLDFLMMLSSIKTSLEIIIRNENEQATTNDIQFFQPLFEKISNIKETFAEKFYKAYPYARRR</sequence>
<dbReference type="InterPro" id="IPR059032">
    <property type="entry name" value="WHD_DDX60"/>
</dbReference>
<evidence type="ECO:0000256" key="1">
    <source>
        <dbReference type="ARBA" id="ARBA00022741"/>
    </source>
</evidence>
<evidence type="ECO:0000259" key="6">
    <source>
        <dbReference type="PROSITE" id="PS51192"/>
    </source>
</evidence>
<comment type="caution">
    <text evidence="8">The sequence shown here is derived from an EMBL/GenBank/DDBJ whole genome shotgun (WGS) entry which is preliminary data.</text>
</comment>
<dbReference type="GO" id="GO:0005524">
    <property type="term" value="F:ATP binding"/>
    <property type="evidence" value="ECO:0007669"/>
    <property type="project" value="UniProtKB-KW"/>
</dbReference>
<name>A0A813UP60_9BILA</name>
<keyword evidence="1" id="KW-0547">Nucleotide-binding</keyword>
<dbReference type="InterPro" id="IPR014001">
    <property type="entry name" value="Helicase_ATP-bd"/>
</dbReference>
<dbReference type="Pfam" id="PF13358">
    <property type="entry name" value="DDE_3"/>
    <property type="match status" value="1"/>
</dbReference>
<feature type="region of interest" description="Disordered" evidence="5">
    <location>
        <begin position="706"/>
        <end position="753"/>
    </location>
</feature>
<organism evidence="8 9">
    <name type="scientific">Rotaria sordida</name>
    <dbReference type="NCBI Taxonomy" id="392033"/>
    <lineage>
        <taxon>Eukaryota</taxon>
        <taxon>Metazoa</taxon>
        <taxon>Spiralia</taxon>
        <taxon>Gnathifera</taxon>
        <taxon>Rotifera</taxon>
        <taxon>Eurotatoria</taxon>
        <taxon>Bdelloidea</taxon>
        <taxon>Philodinida</taxon>
        <taxon>Philodinidae</taxon>
        <taxon>Rotaria</taxon>
    </lineage>
</organism>
<dbReference type="InterPro" id="IPR001650">
    <property type="entry name" value="Helicase_C-like"/>
</dbReference>
<dbReference type="EMBL" id="CAJNOU010000045">
    <property type="protein sequence ID" value="CAF0830416.1"/>
    <property type="molecule type" value="Genomic_DNA"/>
</dbReference>
<feature type="region of interest" description="Disordered" evidence="5">
    <location>
        <begin position="1275"/>
        <end position="1312"/>
    </location>
</feature>
<keyword evidence="2" id="KW-0378">Hydrolase</keyword>
<dbReference type="Proteomes" id="UP000663889">
    <property type="component" value="Unassembled WGS sequence"/>
</dbReference>
<protein>
    <submittedName>
        <fullName evidence="8">Uncharacterized protein</fullName>
    </submittedName>
</protein>
<dbReference type="InterPro" id="IPR011545">
    <property type="entry name" value="DEAD/DEAH_box_helicase_dom"/>
</dbReference>
<dbReference type="GO" id="GO:0003677">
    <property type="term" value="F:DNA binding"/>
    <property type="evidence" value="ECO:0007669"/>
    <property type="project" value="InterPro"/>
</dbReference>
<dbReference type="Pfam" id="PF00271">
    <property type="entry name" value="Helicase_C"/>
    <property type="match status" value="2"/>
</dbReference>
<dbReference type="GO" id="GO:0005737">
    <property type="term" value="C:cytoplasm"/>
    <property type="evidence" value="ECO:0007669"/>
    <property type="project" value="TreeGrafter"/>
</dbReference>
<keyword evidence="4" id="KW-0067">ATP-binding</keyword>
<dbReference type="InterPro" id="IPR027417">
    <property type="entry name" value="P-loop_NTPase"/>
</dbReference>
<dbReference type="PROSITE" id="PS51194">
    <property type="entry name" value="HELICASE_CTER"/>
    <property type="match status" value="2"/>
</dbReference>
<dbReference type="Pfam" id="PF00270">
    <property type="entry name" value="DEAD"/>
    <property type="match status" value="2"/>
</dbReference>
<accession>A0A813UP60</accession>
<feature type="domain" description="Helicase ATP-binding" evidence="6">
    <location>
        <begin position="922"/>
        <end position="1082"/>
    </location>
</feature>
<dbReference type="GO" id="GO:0004386">
    <property type="term" value="F:helicase activity"/>
    <property type="evidence" value="ECO:0007669"/>
    <property type="project" value="UniProtKB-KW"/>
</dbReference>
<dbReference type="PANTHER" id="PTHR44533">
    <property type="entry name" value="DEAD/H RNA HELICASE, PUTATIVE-RELATED"/>
    <property type="match status" value="1"/>
</dbReference>
<dbReference type="GO" id="GO:0016787">
    <property type="term" value="F:hydrolase activity"/>
    <property type="evidence" value="ECO:0007669"/>
    <property type="project" value="UniProtKB-KW"/>
</dbReference>
<feature type="compositionally biased region" description="Basic and acidic residues" evidence="5">
    <location>
        <begin position="63"/>
        <end position="73"/>
    </location>
</feature>
<dbReference type="InterPro" id="IPR038717">
    <property type="entry name" value="Tc1-like_DDE_dom"/>
</dbReference>
<dbReference type="Gene3D" id="3.40.50.300">
    <property type="entry name" value="P-loop containing nucleotide triphosphate hydrolases"/>
    <property type="match status" value="4"/>
</dbReference>
<evidence type="ECO:0000256" key="2">
    <source>
        <dbReference type="ARBA" id="ARBA00022801"/>
    </source>
</evidence>
<evidence type="ECO:0000256" key="5">
    <source>
        <dbReference type="SAM" id="MobiDB-lite"/>
    </source>
</evidence>
<dbReference type="Gene3D" id="3.30.420.10">
    <property type="entry name" value="Ribonuclease H-like superfamily/Ribonuclease H"/>
    <property type="match status" value="1"/>
</dbReference>
<evidence type="ECO:0000259" key="7">
    <source>
        <dbReference type="PROSITE" id="PS51194"/>
    </source>
</evidence>
<dbReference type="PROSITE" id="PS51192">
    <property type="entry name" value="HELICASE_ATP_BIND_1"/>
    <property type="match status" value="2"/>
</dbReference>
<feature type="domain" description="Helicase C-terminal" evidence="7">
    <location>
        <begin position="1313"/>
        <end position="1473"/>
    </location>
</feature>
<feature type="region of interest" description="Disordered" evidence="5">
    <location>
        <begin position="63"/>
        <end position="103"/>
    </location>
</feature>
<dbReference type="InterPro" id="IPR052431">
    <property type="entry name" value="SKI2_subfamily_helicases"/>
</dbReference>
<evidence type="ECO:0000313" key="9">
    <source>
        <dbReference type="Proteomes" id="UP000663889"/>
    </source>
</evidence>
<feature type="domain" description="Helicase C-terminal" evidence="7">
    <location>
        <begin position="2932"/>
        <end position="3131"/>
    </location>
</feature>
<keyword evidence="3" id="KW-0347">Helicase</keyword>
<evidence type="ECO:0000256" key="4">
    <source>
        <dbReference type="ARBA" id="ARBA00022840"/>
    </source>
</evidence>
<dbReference type="FunFam" id="3.40.50.300:FF:001039">
    <property type="entry name" value="ATP-dependent RNA helicase DDX60"/>
    <property type="match status" value="2"/>
</dbReference>
<dbReference type="GO" id="GO:0006313">
    <property type="term" value="P:DNA transposition"/>
    <property type="evidence" value="ECO:0007669"/>
    <property type="project" value="InterPro"/>
</dbReference>
<feature type="region of interest" description="Disordered" evidence="5">
    <location>
        <begin position="2915"/>
        <end position="2941"/>
    </location>
</feature>
<dbReference type="SMART" id="SM00490">
    <property type="entry name" value="HELICc"/>
    <property type="match status" value="2"/>
</dbReference>
<feature type="compositionally biased region" description="Low complexity" evidence="5">
    <location>
        <begin position="719"/>
        <end position="729"/>
    </location>
</feature>
<reference evidence="8" key="1">
    <citation type="submission" date="2021-02" db="EMBL/GenBank/DDBJ databases">
        <authorList>
            <person name="Nowell W R."/>
        </authorList>
    </citation>
    <scope>NUCLEOTIDE SEQUENCE</scope>
</reference>
<feature type="compositionally biased region" description="Acidic residues" evidence="5">
    <location>
        <begin position="74"/>
        <end position="91"/>
    </location>
</feature>
<feature type="region of interest" description="Disordered" evidence="5">
    <location>
        <begin position="2317"/>
        <end position="2351"/>
    </location>
</feature>
<feature type="domain" description="Helicase ATP-binding" evidence="6">
    <location>
        <begin position="2528"/>
        <end position="2690"/>
    </location>
</feature>
<dbReference type="InterPro" id="IPR002492">
    <property type="entry name" value="Transposase_Tc1-like"/>
</dbReference>
<dbReference type="SMART" id="SM00487">
    <property type="entry name" value="DEXDc"/>
    <property type="match status" value="2"/>
</dbReference>
<evidence type="ECO:0000313" key="8">
    <source>
        <dbReference type="EMBL" id="CAF0830416.1"/>
    </source>
</evidence>
<proteinExistence type="predicted"/>
<feature type="compositionally biased region" description="Basic residues" evidence="5">
    <location>
        <begin position="1279"/>
        <end position="1292"/>
    </location>
</feature>
<dbReference type="Pfam" id="PF26076">
    <property type="entry name" value="WHD_DDX60"/>
    <property type="match status" value="2"/>
</dbReference>
<gene>
    <name evidence="8" type="ORF">SEV965_LOCUS2088</name>
</gene>
<dbReference type="GO" id="GO:0015074">
    <property type="term" value="P:DNA integration"/>
    <property type="evidence" value="ECO:0007669"/>
    <property type="project" value="InterPro"/>
</dbReference>
<evidence type="ECO:0000256" key="3">
    <source>
        <dbReference type="ARBA" id="ARBA00022806"/>
    </source>
</evidence>
<dbReference type="InterPro" id="IPR036397">
    <property type="entry name" value="RNaseH_sf"/>
</dbReference>